<feature type="domain" description="Multidrug resistance protein MdtA-like barrel-sandwich hybrid" evidence="4">
    <location>
        <begin position="62"/>
        <end position="246"/>
    </location>
</feature>
<dbReference type="InterPro" id="IPR050465">
    <property type="entry name" value="UPF0194_transport"/>
</dbReference>
<dbReference type="Gene3D" id="2.40.50.100">
    <property type="match status" value="2"/>
</dbReference>
<gene>
    <name evidence="5" type="ORF">GTP56_17120</name>
</gene>
<reference evidence="5 6" key="1">
    <citation type="submission" date="2019-12" db="EMBL/GenBank/DDBJ databases">
        <title>Novel species isolated from a subtropical stream in China.</title>
        <authorList>
            <person name="Lu H."/>
        </authorList>
    </citation>
    <scope>NUCLEOTIDE SEQUENCE [LARGE SCALE GENOMIC DNA]</scope>
    <source>
        <strain evidence="5 6">FT134W</strain>
    </source>
</reference>
<evidence type="ECO:0000259" key="4">
    <source>
        <dbReference type="Pfam" id="PF25917"/>
    </source>
</evidence>
<accession>A0A7X4KI54</accession>
<evidence type="ECO:0000313" key="5">
    <source>
        <dbReference type="EMBL" id="MYM73912.1"/>
    </source>
</evidence>
<dbReference type="SUPFAM" id="SSF111369">
    <property type="entry name" value="HlyD-like secretion proteins"/>
    <property type="match status" value="1"/>
</dbReference>
<evidence type="ECO:0000313" key="6">
    <source>
        <dbReference type="Proteomes" id="UP000469734"/>
    </source>
</evidence>
<dbReference type="Pfam" id="PF25917">
    <property type="entry name" value="BSH_RND"/>
    <property type="match status" value="1"/>
</dbReference>
<comment type="caution">
    <text evidence="5">The sequence shown here is derived from an EMBL/GenBank/DDBJ whole genome shotgun (WGS) entry which is preliminary data.</text>
</comment>
<dbReference type="Gene3D" id="1.10.287.470">
    <property type="entry name" value="Helix hairpin bin"/>
    <property type="match status" value="1"/>
</dbReference>
<sequence length="361" mass="39644">MSNRIIFALSLVGVVIALLCAYLFGIVTKAQPPVFNPASNPYDKGIYANGIVESYQANGQNINIYPEVAGTIRHIYVNEGDTVRAGAPLLAIDDTVQQAAVAQQKAQRDAAATTLQELRAQPRKEALAVAQAQVAQADASLRTAEDQFDKQRRSFDIEPRSVSADTLDTARNAVNAARAGRDLVRRQLELTQAGAWTYDIRNQARQVEALNKTLQGGTALLEKYTIRAPVDGVVLSLNSALGSYVSPQGIYDTYTQGAAPALVMGANDDFYNVRCYIDEILISRLPQPDHITAQMSIRGTNIKLPLQFLRVRPYVSPKISLSDQRQERVDVRVLPVIFRFAKPNGTRIYPGQLVDVYVGQK</sequence>
<dbReference type="AlphaFoldDB" id="A0A7X4KI54"/>
<dbReference type="EMBL" id="WWCR01000018">
    <property type="protein sequence ID" value="MYM73912.1"/>
    <property type="molecule type" value="Genomic_DNA"/>
</dbReference>
<feature type="coiled-coil region" evidence="3">
    <location>
        <begin position="101"/>
        <end position="147"/>
    </location>
</feature>
<dbReference type="PANTHER" id="PTHR32347:SF23">
    <property type="entry name" value="BLL5650 PROTEIN"/>
    <property type="match status" value="1"/>
</dbReference>
<dbReference type="PANTHER" id="PTHR32347">
    <property type="entry name" value="EFFLUX SYSTEM COMPONENT YKNX-RELATED"/>
    <property type="match status" value="1"/>
</dbReference>
<evidence type="ECO:0000256" key="2">
    <source>
        <dbReference type="ARBA" id="ARBA00023054"/>
    </source>
</evidence>
<evidence type="ECO:0000256" key="1">
    <source>
        <dbReference type="ARBA" id="ARBA00004196"/>
    </source>
</evidence>
<dbReference type="InterPro" id="IPR058625">
    <property type="entry name" value="MdtA-like_BSH"/>
</dbReference>
<name>A0A7X4KI54_9BURK</name>
<dbReference type="GO" id="GO:0030313">
    <property type="term" value="C:cell envelope"/>
    <property type="evidence" value="ECO:0007669"/>
    <property type="project" value="UniProtKB-SubCell"/>
</dbReference>
<proteinExistence type="predicted"/>
<protein>
    <submittedName>
        <fullName evidence="5">Biotin/lipoyl-binding protein</fullName>
    </submittedName>
</protein>
<dbReference type="RefSeq" id="WP_161050971.1">
    <property type="nucleotide sequence ID" value="NZ_WWCR01000018.1"/>
</dbReference>
<comment type="subcellular location">
    <subcellularLocation>
        <location evidence="1">Cell envelope</location>
    </subcellularLocation>
</comment>
<organism evidence="5 6">
    <name type="scientific">Duganella margarita</name>
    <dbReference type="NCBI Taxonomy" id="2692170"/>
    <lineage>
        <taxon>Bacteria</taxon>
        <taxon>Pseudomonadati</taxon>
        <taxon>Pseudomonadota</taxon>
        <taxon>Betaproteobacteria</taxon>
        <taxon>Burkholderiales</taxon>
        <taxon>Oxalobacteraceae</taxon>
        <taxon>Telluria group</taxon>
        <taxon>Duganella</taxon>
    </lineage>
</organism>
<evidence type="ECO:0000256" key="3">
    <source>
        <dbReference type="SAM" id="Coils"/>
    </source>
</evidence>
<keyword evidence="2 3" id="KW-0175">Coiled coil</keyword>
<dbReference type="Proteomes" id="UP000469734">
    <property type="component" value="Unassembled WGS sequence"/>
</dbReference>